<name>A0ABQ6Y7P1_9GAMM</name>
<accession>A0ABQ6Y7P1</accession>
<sequence length="72" mass="7863">MLYEIELGGVLLPPLVPQVLLALLLFLLVHGLISRSDGYRHLWHPALAGFCVFLIVLALVMGAWLSLGSMHG</sequence>
<evidence type="ECO:0008006" key="8">
    <source>
        <dbReference type="Google" id="ProtNLM"/>
    </source>
</evidence>
<evidence type="ECO:0000256" key="3">
    <source>
        <dbReference type="ARBA" id="ARBA00022989"/>
    </source>
</evidence>
<evidence type="ECO:0000256" key="1">
    <source>
        <dbReference type="ARBA" id="ARBA00022475"/>
    </source>
</evidence>
<reference evidence="6 7" key="1">
    <citation type="submission" date="2012-09" db="EMBL/GenBank/DDBJ databases">
        <title>Genome Sequence of alkane-degrading Bacterium Alcanivorax sp. 6-D-6.</title>
        <authorList>
            <person name="Lai Q."/>
            <person name="Shao Z."/>
        </authorList>
    </citation>
    <scope>NUCLEOTIDE SEQUENCE [LARGE SCALE GENOMIC DNA]</scope>
    <source>
        <strain evidence="6 7">6-D-6</strain>
    </source>
</reference>
<dbReference type="Proteomes" id="UP000771797">
    <property type="component" value="Unassembled WGS sequence"/>
</dbReference>
<dbReference type="RefSeq" id="WP_133490932.1">
    <property type="nucleotide sequence ID" value="NZ_AQPF01000016.1"/>
</dbReference>
<dbReference type="Pfam" id="PF07869">
    <property type="entry name" value="DUF1656"/>
    <property type="match status" value="1"/>
</dbReference>
<comment type="caution">
    <text evidence="6">The sequence shown here is derived from an EMBL/GenBank/DDBJ whole genome shotgun (WGS) entry which is preliminary data.</text>
</comment>
<dbReference type="InterPro" id="IPR012451">
    <property type="entry name" value="DUF1656"/>
</dbReference>
<evidence type="ECO:0000256" key="4">
    <source>
        <dbReference type="ARBA" id="ARBA00023136"/>
    </source>
</evidence>
<feature type="transmembrane region" description="Helical" evidence="5">
    <location>
        <begin position="15"/>
        <end position="33"/>
    </location>
</feature>
<evidence type="ECO:0000313" key="6">
    <source>
        <dbReference type="EMBL" id="KAF0805508.1"/>
    </source>
</evidence>
<protein>
    <recommendedName>
        <fullName evidence="8">DUF1656 domain-containing protein</fullName>
    </recommendedName>
</protein>
<keyword evidence="2 5" id="KW-0812">Transmembrane</keyword>
<dbReference type="EMBL" id="AQPF01000016">
    <property type="protein sequence ID" value="KAF0805508.1"/>
    <property type="molecule type" value="Genomic_DNA"/>
</dbReference>
<organism evidence="6 7">
    <name type="scientific">Alcanivorax xiamenensis</name>
    <dbReference type="NCBI Taxonomy" id="1177156"/>
    <lineage>
        <taxon>Bacteria</taxon>
        <taxon>Pseudomonadati</taxon>
        <taxon>Pseudomonadota</taxon>
        <taxon>Gammaproteobacteria</taxon>
        <taxon>Oceanospirillales</taxon>
        <taxon>Alcanivoracaceae</taxon>
        <taxon>Alcanivorax</taxon>
    </lineage>
</organism>
<keyword evidence="3 5" id="KW-1133">Transmembrane helix</keyword>
<keyword evidence="1" id="KW-1003">Cell membrane</keyword>
<evidence type="ECO:0000256" key="5">
    <source>
        <dbReference type="SAM" id="Phobius"/>
    </source>
</evidence>
<feature type="transmembrane region" description="Helical" evidence="5">
    <location>
        <begin position="45"/>
        <end position="67"/>
    </location>
</feature>
<evidence type="ECO:0000313" key="7">
    <source>
        <dbReference type="Proteomes" id="UP000771797"/>
    </source>
</evidence>
<gene>
    <name evidence="6" type="ORF">A6D6_02314</name>
</gene>
<keyword evidence="4 5" id="KW-0472">Membrane</keyword>
<keyword evidence="7" id="KW-1185">Reference proteome</keyword>
<proteinExistence type="predicted"/>
<evidence type="ECO:0000256" key="2">
    <source>
        <dbReference type="ARBA" id="ARBA00022692"/>
    </source>
</evidence>